<dbReference type="InterPro" id="IPR011933">
    <property type="entry name" value="Double_TM_dom"/>
</dbReference>
<evidence type="ECO:0000259" key="2">
    <source>
        <dbReference type="Pfam" id="PF07584"/>
    </source>
</evidence>
<comment type="caution">
    <text evidence="4">The sequence shown here is derived from an EMBL/GenBank/DDBJ whole genome shotgun (WGS) entry which is preliminary data.</text>
</comment>
<dbReference type="PANTHER" id="PTHR37464:SF1">
    <property type="entry name" value="BLL2463 PROTEIN"/>
    <property type="match status" value="1"/>
</dbReference>
<dbReference type="InterPro" id="IPR024163">
    <property type="entry name" value="Aerotolerance_reg_N"/>
</dbReference>
<evidence type="ECO:0000313" key="5">
    <source>
        <dbReference type="Proteomes" id="UP000722336"/>
    </source>
</evidence>
<dbReference type="Pfam" id="PF13709">
    <property type="entry name" value="DUF4159"/>
    <property type="match status" value="1"/>
</dbReference>
<organism evidence="4 5">
    <name type="scientific">Pacificimonas pallii</name>
    <dbReference type="NCBI Taxonomy" id="2827236"/>
    <lineage>
        <taxon>Bacteria</taxon>
        <taxon>Pseudomonadati</taxon>
        <taxon>Pseudomonadota</taxon>
        <taxon>Alphaproteobacteria</taxon>
        <taxon>Sphingomonadales</taxon>
        <taxon>Sphingosinicellaceae</taxon>
        <taxon>Pacificimonas</taxon>
    </lineage>
</organism>
<dbReference type="Pfam" id="PF07584">
    <property type="entry name" value="BatA"/>
    <property type="match status" value="1"/>
</dbReference>
<gene>
    <name evidence="4" type="ORF">KCG44_09845</name>
</gene>
<feature type="transmembrane region" description="Helical" evidence="1">
    <location>
        <begin position="6"/>
        <end position="25"/>
    </location>
</feature>
<accession>A0ABS6SF95</accession>
<keyword evidence="1" id="KW-0472">Membrane</keyword>
<keyword evidence="1" id="KW-0812">Transmembrane</keyword>
<dbReference type="CDD" id="cd03143">
    <property type="entry name" value="A4_beta-galactosidase_middle_domain"/>
    <property type="match status" value="1"/>
</dbReference>
<dbReference type="EMBL" id="JAGSPA010000003">
    <property type="protein sequence ID" value="MBV7257083.1"/>
    <property type="molecule type" value="Genomic_DNA"/>
</dbReference>
<feature type="domain" description="DUF4159" evidence="3">
    <location>
        <begin position="656"/>
        <end position="832"/>
    </location>
</feature>
<evidence type="ECO:0000259" key="3">
    <source>
        <dbReference type="Pfam" id="PF13709"/>
    </source>
</evidence>
<proteinExistence type="predicted"/>
<feature type="domain" description="Aerotolerance regulator N-terminal" evidence="2">
    <location>
        <begin position="1"/>
        <end position="78"/>
    </location>
</feature>
<keyword evidence="1" id="KW-1133">Transmembrane helix</keyword>
<dbReference type="RefSeq" id="WP_218445915.1">
    <property type="nucleotide sequence ID" value="NZ_JAGSPA010000003.1"/>
</dbReference>
<reference evidence="4 5" key="1">
    <citation type="submission" date="2021-04" db="EMBL/GenBank/DDBJ databases">
        <authorList>
            <person name="Pira H."/>
            <person name="Risdian C."/>
            <person name="Wink J."/>
        </authorList>
    </citation>
    <scope>NUCLEOTIDE SEQUENCE [LARGE SCALE GENOMIC DNA]</scope>
    <source>
        <strain evidence="4 5">WHA3</strain>
    </source>
</reference>
<keyword evidence="5" id="KW-1185">Reference proteome</keyword>
<dbReference type="NCBIfam" id="TIGR02226">
    <property type="entry name" value="two_anch"/>
    <property type="match status" value="1"/>
</dbReference>
<feature type="transmembrane region" description="Helical" evidence="1">
    <location>
        <begin position="58"/>
        <end position="77"/>
    </location>
</feature>
<evidence type="ECO:0000256" key="1">
    <source>
        <dbReference type="SAM" id="Phobius"/>
    </source>
</evidence>
<feature type="transmembrane region" description="Helical" evidence="1">
    <location>
        <begin position="593"/>
        <end position="616"/>
    </location>
</feature>
<protein>
    <submittedName>
        <fullName evidence="4">DUF4159 domain-containing protein</fullName>
    </submittedName>
</protein>
<dbReference type="PANTHER" id="PTHR37464">
    <property type="entry name" value="BLL2463 PROTEIN"/>
    <property type="match status" value="1"/>
</dbReference>
<sequence length="852" mass="89226">MGGFSFAAPLLLAGLIALPLIWFLLRQSPPPPRAVRLPTLKLIAAAEIPPPQAARPPWWLLFLRLFLIALIIGALAGPRWQQPLTGPQPTRLTIIIDNGWAATRWPEMMAAAKDRVEALTAAGTRFAILTTAARRADDPQAARFVDADTALSMLGGLKPQPWNVDRAKAAEAVATGSDVLWLSDGVESAGAATLRAKIGNAEIMTFPAREPVFRAGGRTIAGYAATLARPADGPEERRVEILASGGEVLASDTALFGGRATVVRIAVPAARRGAIDRVRAGSGPASLMLVDGSGGRPRIALVDSGGDAPPLESGEFYIRRALEPHAELSMLSLVDAAASDANLFLLPDVAATAEAAAALLERVRDGAVAISFAGPRLAENGSALSPVDLRRGARAFGGVMSWQEPQVVGSFTAGTPLAGLPRPDDATVSKQLLARSNDPDVQLWATLTDGTPLVSARRQGAGLLILIHTSADPSWSDLPLSGLFEGMLVRLLPLADNADALDISAGAPWRLDRALTFEGRLAPPDNPAEIAADAWSDAIAGPETPPGIYASGDARRALNLTTLTGPAFAFAPLATDGLRPAETSAPPIDLGRWLLLAAALLFAVDVIVTLILRGAISLPAARLTSPAAAVTMALIFAFPLAAQEADGRLQLGYIGGTAQDAEIARGLQALSRELGRRTAVDPGIPARVSPGDKGLGRYPIIYWPAVARQSMNRAEAANIRAYLSRGGMILFDFGQPLGNGSGARRLLAPLGLPSLQEVTRDHVLFRSYYLIDQAGGGALWVEADTEGDSGRVAGVLIGGGNWPALWAGSSAVSAVRREAALRFGINAVMYALTGTYKADQVHAETLLDRIGE</sequence>
<dbReference type="InterPro" id="IPR025297">
    <property type="entry name" value="DUF4159"/>
</dbReference>
<name>A0ABS6SF95_9SPHN</name>
<feature type="transmembrane region" description="Helical" evidence="1">
    <location>
        <begin position="623"/>
        <end position="642"/>
    </location>
</feature>
<evidence type="ECO:0000313" key="4">
    <source>
        <dbReference type="EMBL" id="MBV7257083.1"/>
    </source>
</evidence>
<dbReference type="Proteomes" id="UP000722336">
    <property type="component" value="Unassembled WGS sequence"/>
</dbReference>